<dbReference type="InterPro" id="IPR010987">
    <property type="entry name" value="Glutathione-S-Trfase_C-like"/>
</dbReference>
<keyword evidence="5" id="KW-0963">Cytoplasm</keyword>
<dbReference type="Proteomes" id="UP000812440">
    <property type="component" value="Chromosome 1"/>
</dbReference>
<evidence type="ECO:0000256" key="3">
    <source>
        <dbReference type="ARBA" id="ARBA00011738"/>
    </source>
</evidence>
<dbReference type="InterPro" id="IPR004046">
    <property type="entry name" value="GST_C"/>
</dbReference>
<evidence type="ECO:0000256" key="5">
    <source>
        <dbReference type="ARBA" id="ARBA00022490"/>
    </source>
</evidence>
<dbReference type="PANTHER" id="PTHR43917:SF14">
    <property type="entry name" value="GLUTATHIONE TRANSFERASE"/>
    <property type="match status" value="1"/>
</dbReference>
<evidence type="ECO:0000256" key="4">
    <source>
        <dbReference type="ARBA" id="ARBA00012452"/>
    </source>
</evidence>
<dbReference type="CDD" id="cd03183">
    <property type="entry name" value="GST_C_Theta"/>
    <property type="match status" value="1"/>
</dbReference>
<dbReference type="FunFam" id="1.20.1050.10:FF:000008">
    <property type="entry name" value="Glutathione S-transferase theta-1"/>
    <property type="match status" value="1"/>
</dbReference>
<evidence type="ECO:0000313" key="11">
    <source>
        <dbReference type="Proteomes" id="UP000812440"/>
    </source>
</evidence>
<dbReference type="InterPro" id="IPR036282">
    <property type="entry name" value="Glutathione-S-Trfase_C_sf"/>
</dbReference>
<dbReference type="SUPFAM" id="SSF47616">
    <property type="entry name" value="GST C-terminal domain-like"/>
    <property type="match status" value="1"/>
</dbReference>
<feature type="domain" description="GST N-terminal" evidence="8">
    <location>
        <begin position="2"/>
        <end position="83"/>
    </location>
</feature>
<dbReference type="Pfam" id="PF00043">
    <property type="entry name" value="GST_C"/>
    <property type="match status" value="1"/>
</dbReference>
<dbReference type="SUPFAM" id="SSF52833">
    <property type="entry name" value="Thioredoxin-like"/>
    <property type="match status" value="1"/>
</dbReference>
<evidence type="ECO:0000313" key="10">
    <source>
        <dbReference type="EMBL" id="KAG8455872.1"/>
    </source>
</evidence>
<evidence type="ECO:0000259" key="8">
    <source>
        <dbReference type="PROSITE" id="PS50404"/>
    </source>
</evidence>
<dbReference type="CDD" id="cd03050">
    <property type="entry name" value="GST_N_Theta"/>
    <property type="match status" value="1"/>
</dbReference>
<dbReference type="GO" id="GO:0005737">
    <property type="term" value="C:cytoplasm"/>
    <property type="evidence" value="ECO:0007669"/>
    <property type="project" value="UniProtKB-SubCell"/>
</dbReference>
<dbReference type="PROSITE" id="PS50405">
    <property type="entry name" value="GST_CTER"/>
    <property type="match status" value="1"/>
</dbReference>
<dbReference type="Pfam" id="PF02798">
    <property type="entry name" value="GST_N"/>
    <property type="match status" value="1"/>
</dbReference>
<comment type="subcellular location">
    <subcellularLocation>
        <location evidence="1">Cytoplasm</location>
    </subcellularLocation>
</comment>
<dbReference type="EMBL" id="JAACNH010000001">
    <property type="protein sequence ID" value="KAG8455872.1"/>
    <property type="molecule type" value="Genomic_DNA"/>
</dbReference>
<dbReference type="InterPro" id="IPR040077">
    <property type="entry name" value="GST_C_Theta"/>
</dbReference>
<organism evidence="10 11">
    <name type="scientific">Hymenochirus boettgeri</name>
    <name type="common">Congo dwarf clawed frog</name>
    <dbReference type="NCBI Taxonomy" id="247094"/>
    <lineage>
        <taxon>Eukaryota</taxon>
        <taxon>Metazoa</taxon>
        <taxon>Chordata</taxon>
        <taxon>Craniata</taxon>
        <taxon>Vertebrata</taxon>
        <taxon>Euteleostomi</taxon>
        <taxon>Amphibia</taxon>
        <taxon>Batrachia</taxon>
        <taxon>Anura</taxon>
        <taxon>Pipoidea</taxon>
        <taxon>Pipidae</taxon>
        <taxon>Pipinae</taxon>
        <taxon>Hymenochirus</taxon>
    </lineage>
</organism>
<protein>
    <recommendedName>
        <fullName evidence="4">glutathione transferase</fullName>
        <ecNumber evidence="4">2.5.1.18</ecNumber>
    </recommendedName>
</protein>
<evidence type="ECO:0000256" key="1">
    <source>
        <dbReference type="ARBA" id="ARBA00004496"/>
    </source>
</evidence>
<keyword evidence="11" id="KW-1185">Reference proteome</keyword>
<dbReference type="InterPro" id="IPR004045">
    <property type="entry name" value="Glutathione_S-Trfase_N"/>
</dbReference>
<gene>
    <name evidence="10" type="ORF">GDO86_001893</name>
</gene>
<dbReference type="FunFam" id="3.40.30.10:FF:000086">
    <property type="entry name" value="Glutathione S-transferase theta-1"/>
    <property type="match status" value="1"/>
</dbReference>
<sequence length="243" mass="27605">MADLTLYVDLMSQPSRSVYIFAKANNIPFNLHRVQLFKGEHQSEEYGKINILRKVPALKDGDFTMAESTAMLLYMARKFKTPDHWYPADVKKCALVDEYLAWQHTNTRPNGSKVFWVKLMAPVVMGQEAPREKVDAILAEFDTTLKLLEDKFIQNKPFIAGDKISVADLVAIVEIMQVVGAGIAVFDERPKLAAWKKRVVEALGEELFLESHECILNAKKMASEPFPPELIQMLKSKMAVIYQ</sequence>
<accession>A0A8T2KHV1</accession>
<keyword evidence="6" id="KW-0808">Transferase</keyword>
<dbReference type="OrthoDB" id="422574at2759"/>
<dbReference type="InterPro" id="IPR040079">
    <property type="entry name" value="Glutathione_S-Trfase"/>
</dbReference>
<dbReference type="EC" id="2.5.1.18" evidence="4"/>
<name>A0A8T2KHV1_9PIPI</name>
<proteinExistence type="inferred from homology"/>
<comment type="subunit">
    <text evidence="3">Homodimer.</text>
</comment>
<evidence type="ECO:0000256" key="6">
    <source>
        <dbReference type="ARBA" id="ARBA00022679"/>
    </source>
</evidence>
<dbReference type="Gene3D" id="1.20.1050.10">
    <property type="match status" value="1"/>
</dbReference>
<dbReference type="AlphaFoldDB" id="A0A8T2KHV1"/>
<evidence type="ECO:0000256" key="2">
    <source>
        <dbReference type="ARBA" id="ARBA00009899"/>
    </source>
</evidence>
<dbReference type="PANTHER" id="PTHR43917">
    <property type="match status" value="1"/>
</dbReference>
<comment type="similarity">
    <text evidence="2">Belongs to the GST superfamily. Theta family.</text>
</comment>
<dbReference type="PROSITE" id="PS50404">
    <property type="entry name" value="GST_NTER"/>
    <property type="match status" value="1"/>
</dbReference>
<dbReference type="GO" id="GO:0004364">
    <property type="term" value="F:glutathione transferase activity"/>
    <property type="evidence" value="ECO:0007669"/>
    <property type="project" value="UniProtKB-EC"/>
</dbReference>
<dbReference type="SFLD" id="SFLDG01153">
    <property type="entry name" value="Main.4:_Theta-like"/>
    <property type="match status" value="1"/>
</dbReference>
<dbReference type="SFLD" id="SFLDG00358">
    <property type="entry name" value="Main_(cytGST)"/>
    <property type="match status" value="1"/>
</dbReference>
<dbReference type="Gene3D" id="3.40.30.10">
    <property type="entry name" value="Glutaredoxin"/>
    <property type="match status" value="1"/>
</dbReference>
<dbReference type="InterPro" id="IPR051369">
    <property type="entry name" value="GST_Theta"/>
</dbReference>
<dbReference type="InterPro" id="IPR036249">
    <property type="entry name" value="Thioredoxin-like_sf"/>
</dbReference>
<dbReference type="GO" id="GO:0006749">
    <property type="term" value="P:glutathione metabolic process"/>
    <property type="evidence" value="ECO:0007669"/>
    <property type="project" value="TreeGrafter"/>
</dbReference>
<feature type="domain" description="GST C-terminal" evidence="9">
    <location>
        <begin position="89"/>
        <end position="229"/>
    </location>
</feature>
<dbReference type="InterPro" id="IPR040075">
    <property type="entry name" value="GST_N_Theta"/>
</dbReference>
<evidence type="ECO:0000259" key="9">
    <source>
        <dbReference type="PROSITE" id="PS50405"/>
    </source>
</evidence>
<reference evidence="10" key="1">
    <citation type="thesis" date="2020" institute="ProQuest LLC" country="789 East Eisenhower Parkway, Ann Arbor, MI, USA">
        <title>Comparative Genomics and Chromosome Evolution.</title>
        <authorList>
            <person name="Mudd A.B."/>
        </authorList>
    </citation>
    <scope>NUCLEOTIDE SEQUENCE</scope>
    <source>
        <strain evidence="10">Female2</strain>
        <tissue evidence="10">Blood</tissue>
    </source>
</reference>
<dbReference type="SFLD" id="SFLDS00019">
    <property type="entry name" value="Glutathione_Transferase_(cytos"/>
    <property type="match status" value="1"/>
</dbReference>
<evidence type="ECO:0000256" key="7">
    <source>
        <dbReference type="ARBA" id="ARBA00047960"/>
    </source>
</evidence>
<comment type="catalytic activity">
    <reaction evidence="7">
        <text>RX + glutathione = an S-substituted glutathione + a halide anion + H(+)</text>
        <dbReference type="Rhea" id="RHEA:16437"/>
        <dbReference type="ChEBI" id="CHEBI:15378"/>
        <dbReference type="ChEBI" id="CHEBI:16042"/>
        <dbReference type="ChEBI" id="CHEBI:17792"/>
        <dbReference type="ChEBI" id="CHEBI:57925"/>
        <dbReference type="ChEBI" id="CHEBI:90779"/>
        <dbReference type="EC" id="2.5.1.18"/>
    </reaction>
</comment>
<comment type="caution">
    <text evidence="10">The sequence shown here is derived from an EMBL/GenBank/DDBJ whole genome shotgun (WGS) entry which is preliminary data.</text>
</comment>